<dbReference type="GO" id="GO:0002181">
    <property type="term" value="P:cytoplasmic translation"/>
    <property type="evidence" value="ECO:0007669"/>
    <property type="project" value="TreeGrafter"/>
</dbReference>
<reference evidence="5" key="1">
    <citation type="submission" date="2021-01" db="EMBL/GenBank/DDBJ databases">
        <authorList>
            <consortium name="Genoscope - CEA"/>
            <person name="William W."/>
        </authorList>
    </citation>
    <scope>NUCLEOTIDE SEQUENCE</scope>
</reference>
<keyword evidence="6" id="KW-1185">Reference proteome</keyword>
<evidence type="ECO:0000256" key="1">
    <source>
        <dbReference type="ARBA" id="ARBA00005436"/>
    </source>
</evidence>
<evidence type="ECO:0008006" key="7">
    <source>
        <dbReference type="Google" id="ProtNLM"/>
    </source>
</evidence>
<keyword evidence="2" id="KW-0689">Ribosomal protein</keyword>
<evidence type="ECO:0000256" key="3">
    <source>
        <dbReference type="ARBA" id="ARBA00023274"/>
    </source>
</evidence>
<dbReference type="PANTHER" id="PTHR45696:SF10">
    <property type="entry name" value="LARGE RIBOSOMAL SUBUNIT PROTEIN P1"/>
    <property type="match status" value="1"/>
</dbReference>
<protein>
    <recommendedName>
        <fullName evidence="7">60S acidic ribosomal protein P2</fullName>
    </recommendedName>
</protein>
<dbReference type="GO" id="GO:0030295">
    <property type="term" value="F:protein kinase activator activity"/>
    <property type="evidence" value="ECO:0007669"/>
    <property type="project" value="TreeGrafter"/>
</dbReference>
<comment type="caution">
    <text evidence="5">The sequence shown here is derived from an EMBL/GenBank/DDBJ whole genome shotgun (WGS) entry which is preliminary data.</text>
</comment>
<gene>
    <name evidence="5" type="ORF">PPRIM_AZ9-3.1.T0290212</name>
</gene>
<dbReference type="OMA" id="INVEPFR"/>
<feature type="region of interest" description="Disordered" evidence="4">
    <location>
        <begin position="62"/>
        <end position="106"/>
    </location>
</feature>
<feature type="compositionally biased region" description="Low complexity" evidence="4">
    <location>
        <begin position="66"/>
        <end position="84"/>
    </location>
</feature>
<dbReference type="GO" id="GO:0043021">
    <property type="term" value="F:ribonucleoprotein complex binding"/>
    <property type="evidence" value="ECO:0007669"/>
    <property type="project" value="TreeGrafter"/>
</dbReference>
<dbReference type="EMBL" id="CAJJDM010000028">
    <property type="protein sequence ID" value="CAD8059878.1"/>
    <property type="molecule type" value="Genomic_DNA"/>
</dbReference>
<dbReference type="GO" id="GO:0006414">
    <property type="term" value="P:translational elongation"/>
    <property type="evidence" value="ECO:0007669"/>
    <property type="project" value="InterPro"/>
</dbReference>
<dbReference type="CDD" id="cd05831">
    <property type="entry name" value="Ribosomal_P1"/>
    <property type="match status" value="1"/>
</dbReference>
<sequence>MANQATAVAYAALLLAGSKTPLTVENVEKLTKKAGVNVPSQLATQFVRAFEGKDIISLLSVGGGSSSAPAAQPAQAAAKPTEAPKAAEKPKDPEPEEDVDMGGLFD</sequence>
<dbReference type="Pfam" id="PF00428">
    <property type="entry name" value="Ribosomal_60s"/>
    <property type="match status" value="1"/>
</dbReference>
<evidence type="ECO:0000313" key="5">
    <source>
        <dbReference type="EMBL" id="CAD8059878.1"/>
    </source>
</evidence>
<dbReference type="InterPro" id="IPR027534">
    <property type="entry name" value="Ribosomal_P1/P2"/>
</dbReference>
<name>A0A8S1KXA6_PARPR</name>
<dbReference type="PANTHER" id="PTHR45696">
    <property type="entry name" value="60S ACIDIC RIBOSOMAL PROTEIN P1"/>
    <property type="match status" value="1"/>
</dbReference>
<evidence type="ECO:0000256" key="4">
    <source>
        <dbReference type="SAM" id="MobiDB-lite"/>
    </source>
</evidence>
<dbReference type="FunFam" id="1.10.10.1410:FF:000002">
    <property type="entry name" value="60S acidic ribosomal protein P2"/>
    <property type="match status" value="1"/>
</dbReference>
<dbReference type="HAMAP" id="MF_01478">
    <property type="entry name" value="Ribosomal_L12_arch"/>
    <property type="match status" value="1"/>
</dbReference>
<dbReference type="GO" id="GO:0003735">
    <property type="term" value="F:structural constituent of ribosome"/>
    <property type="evidence" value="ECO:0007669"/>
    <property type="project" value="InterPro"/>
</dbReference>
<dbReference type="AlphaFoldDB" id="A0A8S1KXA6"/>
<proteinExistence type="inferred from homology"/>
<keyword evidence="3" id="KW-0687">Ribonucleoprotein</keyword>
<comment type="similarity">
    <text evidence="1">Belongs to the eukaryotic ribosomal protein P1/P2 family.</text>
</comment>
<organism evidence="5 6">
    <name type="scientific">Paramecium primaurelia</name>
    <dbReference type="NCBI Taxonomy" id="5886"/>
    <lineage>
        <taxon>Eukaryota</taxon>
        <taxon>Sar</taxon>
        <taxon>Alveolata</taxon>
        <taxon>Ciliophora</taxon>
        <taxon>Intramacronucleata</taxon>
        <taxon>Oligohymenophorea</taxon>
        <taxon>Peniculida</taxon>
        <taxon>Parameciidae</taxon>
        <taxon>Paramecium</taxon>
    </lineage>
</organism>
<dbReference type="Proteomes" id="UP000688137">
    <property type="component" value="Unassembled WGS sequence"/>
</dbReference>
<dbReference type="GO" id="GO:0022625">
    <property type="term" value="C:cytosolic large ribosomal subunit"/>
    <property type="evidence" value="ECO:0007669"/>
    <property type="project" value="TreeGrafter"/>
</dbReference>
<evidence type="ECO:0000256" key="2">
    <source>
        <dbReference type="ARBA" id="ARBA00022980"/>
    </source>
</evidence>
<accession>A0A8S1KXA6</accession>
<evidence type="ECO:0000313" key="6">
    <source>
        <dbReference type="Proteomes" id="UP000688137"/>
    </source>
</evidence>